<sequence>MPICDTPHILLINPWIHDFAAYDFWAKPMGLLTIASMLRHHGIQVSYIDCLDRFHPHAPKTDPGARYG</sequence>
<name>X1DWM3_9ZZZZ</name>
<accession>X1DWM3</accession>
<dbReference type="EMBL" id="BART01030975">
    <property type="protein sequence ID" value="GAH09339.1"/>
    <property type="molecule type" value="Genomic_DNA"/>
</dbReference>
<protein>
    <recommendedName>
        <fullName evidence="2">B12-binding domain-containing protein</fullName>
    </recommendedName>
</protein>
<reference evidence="1" key="1">
    <citation type="journal article" date="2014" name="Front. Microbiol.">
        <title>High frequency of phylogenetically diverse reductive dehalogenase-homologous genes in deep subseafloor sedimentary metagenomes.</title>
        <authorList>
            <person name="Kawai M."/>
            <person name="Futagami T."/>
            <person name="Toyoda A."/>
            <person name="Takaki Y."/>
            <person name="Nishi S."/>
            <person name="Hori S."/>
            <person name="Arai W."/>
            <person name="Tsubouchi T."/>
            <person name="Morono Y."/>
            <person name="Uchiyama I."/>
            <person name="Ito T."/>
            <person name="Fujiyama A."/>
            <person name="Inagaki F."/>
            <person name="Takami H."/>
        </authorList>
    </citation>
    <scope>NUCLEOTIDE SEQUENCE</scope>
    <source>
        <strain evidence="1">Expedition CK06-06</strain>
    </source>
</reference>
<proteinExistence type="predicted"/>
<dbReference type="AlphaFoldDB" id="X1DWM3"/>
<feature type="non-terminal residue" evidence="1">
    <location>
        <position position="68"/>
    </location>
</feature>
<organism evidence="1">
    <name type="scientific">marine sediment metagenome</name>
    <dbReference type="NCBI Taxonomy" id="412755"/>
    <lineage>
        <taxon>unclassified sequences</taxon>
        <taxon>metagenomes</taxon>
        <taxon>ecological metagenomes</taxon>
    </lineage>
</organism>
<gene>
    <name evidence="1" type="ORF">S01H4_53923</name>
</gene>
<evidence type="ECO:0000313" key="1">
    <source>
        <dbReference type="EMBL" id="GAH09339.1"/>
    </source>
</evidence>
<evidence type="ECO:0008006" key="2">
    <source>
        <dbReference type="Google" id="ProtNLM"/>
    </source>
</evidence>
<comment type="caution">
    <text evidence="1">The sequence shown here is derived from an EMBL/GenBank/DDBJ whole genome shotgun (WGS) entry which is preliminary data.</text>
</comment>